<evidence type="ECO:0000256" key="9">
    <source>
        <dbReference type="ARBA" id="ARBA00022748"/>
    </source>
</evidence>
<evidence type="ECO:0000256" key="5">
    <source>
        <dbReference type="ARBA" id="ARBA00022448"/>
    </source>
</evidence>
<organism evidence="13 14">
    <name type="scientific">Atlantibacter hermannii NBRC 105704</name>
    <dbReference type="NCBI Taxonomy" id="1115512"/>
    <lineage>
        <taxon>Bacteria</taxon>
        <taxon>Pseudomonadati</taxon>
        <taxon>Pseudomonadota</taxon>
        <taxon>Gammaproteobacteria</taxon>
        <taxon>Enterobacterales</taxon>
        <taxon>Enterobacteriaceae</taxon>
        <taxon>Atlantibacter</taxon>
    </lineage>
</organism>
<evidence type="ECO:0000313" key="13">
    <source>
        <dbReference type="EMBL" id="GAB50777.1"/>
    </source>
</evidence>
<dbReference type="InterPro" id="IPR007078">
    <property type="entry name" value="Haem_export_protD_CcmD"/>
</dbReference>
<keyword evidence="10 12" id="KW-1133">Transmembrane helix</keyword>
<keyword evidence="7 12" id="KW-0997">Cell inner membrane</keyword>
<accession>H5UXZ6</accession>
<evidence type="ECO:0000256" key="12">
    <source>
        <dbReference type="RuleBase" id="RU363101"/>
    </source>
</evidence>
<keyword evidence="8 12" id="KW-0812">Transmembrane</keyword>
<dbReference type="Pfam" id="PF04995">
    <property type="entry name" value="CcmD"/>
    <property type="match status" value="1"/>
</dbReference>
<dbReference type="Proteomes" id="UP000010297">
    <property type="component" value="Unassembled WGS sequence"/>
</dbReference>
<proteinExistence type="inferred from homology"/>
<evidence type="ECO:0000256" key="3">
    <source>
        <dbReference type="ARBA" id="ARBA00008741"/>
    </source>
</evidence>
<dbReference type="GO" id="GO:0015886">
    <property type="term" value="P:heme transport"/>
    <property type="evidence" value="ECO:0007669"/>
    <property type="project" value="InterPro"/>
</dbReference>
<comment type="similarity">
    <text evidence="3 12">Belongs to the CcmD/CycX/HelD family.</text>
</comment>
<evidence type="ECO:0000256" key="11">
    <source>
        <dbReference type="ARBA" id="ARBA00023136"/>
    </source>
</evidence>
<gene>
    <name evidence="13" type="primary">ccmD</name>
    <name evidence="13" type="ORF">EH105704_01_07890</name>
</gene>
<dbReference type="EMBL" id="BAFF01000001">
    <property type="protein sequence ID" value="GAB50777.1"/>
    <property type="molecule type" value="Genomic_DNA"/>
</dbReference>
<evidence type="ECO:0000256" key="1">
    <source>
        <dbReference type="ARBA" id="ARBA00002442"/>
    </source>
</evidence>
<comment type="caution">
    <text evidence="13">The sequence shown here is derived from an EMBL/GenBank/DDBJ whole genome shotgun (WGS) entry which is preliminary data.</text>
</comment>
<dbReference type="GeneID" id="92829419"/>
<keyword evidence="11 12" id="KW-0472">Membrane</keyword>
<evidence type="ECO:0000256" key="2">
    <source>
        <dbReference type="ARBA" id="ARBA00004377"/>
    </source>
</evidence>
<sequence>MNVAFGSLSEFFAMGGYAFYVWLAVAFTIIPLCLLVAHTVWQRKALLADVRRQQGRERRIKNAQHPAQEVIG</sequence>
<evidence type="ECO:0000256" key="4">
    <source>
        <dbReference type="ARBA" id="ARBA00016461"/>
    </source>
</evidence>
<comment type="subcellular location">
    <subcellularLocation>
        <location evidence="2 12">Cell inner membrane</location>
        <topology evidence="2 12">Single-pass membrane protein</topology>
    </subcellularLocation>
</comment>
<name>H5UXZ6_ATLHE</name>
<dbReference type="PANTHER" id="PTHR37531">
    <property type="entry name" value="HEME EXPORTER PROTEIN D"/>
    <property type="match status" value="1"/>
</dbReference>
<evidence type="ECO:0000256" key="6">
    <source>
        <dbReference type="ARBA" id="ARBA00022475"/>
    </source>
</evidence>
<comment type="function">
    <text evidence="1 12">Required for the export of heme to the periplasm for the biogenesis of c-type cytochromes.</text>
</comment>
<keyword evidence="9 12" id="KW-0201">Cytochrome c-type biogenesis</keyword>
<dbReference type="GO" id="GO:0017004">
    <property type="term" value="P:cytochrome complex assembly"/>
    <property type="evidence" value="ECO:0007669"/>
    <property type="project" value="UniProtKB-KW"/>
</dbReference>
<reference evidence="13 14" key="1">
    <citation type="submission" date="2012-02" db="EMBL/GenBank/DDBJ databases">
        <title>Whole genome shotgun sequence of Escherichia hermannii NBRC 105704.</title>
        <authorList>
            <person name="Yoshida I."/>
            <person name="Hosoyama A."/>
            <person name="Tsuchikane K."/>
            <person name="Katsumata H."/>
            <person name="Yamazaki S."/>
            <person name="Fujita N."/>
        </authorList>
    </citation>
    <scope>NUCLEOTIDE SEQUENCE [LARGE SCALE GENOMIC DNA]</scope>
    <source>
        <strain evidence="13 14">NBRC 105704</strain>
    </source>
</reference>
<keyword evidence="6 12" id="KW-1003">Cell membrane</keyword>
<dbReference type="AlphaFoldDB" id="H5UXZ6"/>
<evidence type="ECO:0000256" key="7">
    <source>
        <dbReference type="ARBA" id="ARBA00022519"/>
    </source>
</evidence>
<keyword evidence="14" id="KW-1185">Reference proteome</keyword>
<dbReference type="RefSeq" id="WP_002463531.1">
    <property type="nucleotide sequence ID" value="NZ_BAFF01000001.1"/>
</dbReference>
<feature type="transmembrane region" description="Helical" evidence="12">
    <location>
        <begin position="20"/>
        <end position="41"/>
    </location>
</feature>
<dbReference type="eggNOG" id="COG3114">
    <property type="taxonomic scope" value="Bacteria"/>
</dbReference>
<protein>
    <recommendedName>
        <fullName evidence="4 12">Heme exporter protein D</fullName>
    </recommendedName>
</protein>
<dbReference type="NCBIfam" id="TIGR03141">
    <property type="entry name" value="cytochro_ccmD"/>
    <property type="match status" value="1"/>
</dbReference>
<evidence type="ECO:0000313" key="14">
    <source>
        <dbReference type="Proteomes" id="UP000010297"/>
    </source>
</evidence>
<dbReference type="PANTHER" id="PTHR37531:SF1">
    <property type="entry name" value="HEME EXPORTER PROTEIN D"/>
    <property type="match status" value="1"/>
</dbReference>
<evidence type="ECO:0000256" key="10">
    <source>
        <dbReference type="ARBA" id="ARBA00022989"/>
    </source>
</evidence>
<dbReference type="GO" id="GO:0005886">
    <property type="term" value="C:plasma membrane"/>
    <property type="evidence" value="ECO:0007669"/>
    <property type="project" value="UniProtKB-SubCell"/>
</dbReference>
<keyword evidence="5 12" id="KW-0813">Transport</keyword>
<dbReference type="InterPro" id="IPR052075">
    <property type="entry name" value="Heme_exporter_D"/>
</dbReference>
<dbReference type="GO" id="GO:1903607">
    <property type="term" value="P:cytochrome c biosynthetic process"/>
    <property type="evidence" value="ECO:0007669"/>
    <property type="project" value="TreeGrafter"/>
</dbReference>
<evidence type="ECO:0000256" key="8">
    <source>
        <dbReference type="ARBA" id="ARBA00022692"/>
    </source>
</evidence>